<dbReference type="InterPro" id="IPR015424">
    <property type="entry name" value="PyrdxlP-dep_Trfase"/>
</dbReference>
<dbReference type="RefSeq" id="XP_036361295.1">
    <property type="nucleotide sequence ID" value="XM_036505402.1"/>
</dbReference>
<keyword evidence="7" id="KW-0496">Mitochondrion</keyword>
<dbReference type="FunFam" id="3.40.640.10:FF:000005">
    <property type="entry name" value="Glycine dehydrogenase (decarboxylating), mitochondrial"/>
    <property type="match status" value="1"/>
</dbReference>
<feature type="domain" description="Glycine cleavage system P-protein N-terminal" evidence="8">
    <location>
        <begin position="72"/>
        <end position="493"/>
    </location>
</feature>
<sequence length="922" mass="102210">MASLSRNLGSFRHLCLRNRLCKIYDIRAVTSNNSFSRGQAMGQLPAVYMLSRRDSSSLLAKNYPEFEMFQSRHLGPRVKETQAMLEFIGYSDMDSFIGKTVPASIHLKEDLKLDSPLGESQALQKLQEIAQKNAVWKNYIGMGYYNTHMPYTIMRNLFENVGWLTQYTPYQAEISQGRLESLTNYQTMISDMTGLEFSNASLLDEGTAAAEAMTMCVRHNKRTRFYVDVNSHPQTIAVMETRARMLNLDVIVEDAEKMDFSHNDITGVLLQYPDTNGKVQDFGDVISRAHQAKTLVTLATDLLALTLLKSPGELGADIAVGSSQRFGVPLGYGGPHAAFMSTKNTFRRSIPGRLVGVTRDAQGNPAYRLALQTREQHIRRDKATSNICTAQALLANIAAMYAVYHGPEGLKAIGNKVHYGTLLLKEGVRQAGHTLHTDLVFDTVKFLPKGDLTALKQRANEKMVNLRYFQDGWVSVSMDETVSVKDLNDLLTIVGSPKTAEELSGIIGEKPVDSIGQSHLKRTSTYLTHAVFNRYQSETNIVRYMKVLENKDLSLVHSMIPLGSCTMKLNASSELIPCSWNEFASMHPFAPKEQAEGYIEMFKSLEKDLCEITGFDKISFQPNSGAQGEYAGLCTIMAYLSDHGETERNVCLIPISAHGTNPASAQMAGMKIQVIRVAADGAIDKEHLIEMVEKYKDTLACLMVTYPSTHGVFDEDIREICDLIHSHGGLVYLDGANMNAQVGLCRPGDYGADVCHLNLHKTFCIPHGGGGPGMGPIGVKEKLAPYLPGHPVVDPFDSGESSSKSLGVISAGPYGSSLILPISWTYIKMMGPQGLKKASQLAILCANYMSYRLRGHYKTLYTNKNNLVAHEFIVDCRPFKKLANIEAVDIAKRLQDYGKFVFHFSLIPVILDNVEAKCWRSY</sequence>
<dbReference type="InterPro" id="IPR020581">
    <property type="entry name" value="GDC_P"/>
</dbReference>
<dbReference type="Gene3D" id="3.90.1150.10">
    <property type="entry name" value="Aspartate Aminotransferase, domain 1"/>
    <property type="match status" value="1"/>
</dbReference>
<accession>A0A6P7SPT8</accession>
<dbReference type="InterPro" id="IPR003437">
    <property type="entry name" value="GcvP"/>
</dbReference>
<dbReference type="RefSeq" id="XP_036361296.1">
    <property type="nucleotide sequence ID" value="XM_036505403.1"/>
</dbReference>
<dbReference type="EC" id="1.4.4.2" evidence="7"/>
<name>A0A6P7SPT8_9MOLL</name>
<dbReference type="Pfam" id="PF02347">
    <property type="entry name" value="GDC-P"/>
    <property type="match status" value="2"/>
</dbReference>
<evidence type="ECO:0000313" key="11">
    <source>
        <dbReference type="RefSeq" id="XP_029639891.2"/>
    </source>
</evidence>
<evidence type="ECO:0000313" key="12">
    <source>
        <dbReference type="RefSeq" id="XP_036361295.1"/>
    </source>
</evidence>
<comment type="similarity">
    <text evidence="2 7">Belongs to the GcvP family.</text>
</comment>
<dbReference type="InterPro" id="IPR049316">
    <property type="entry name" value="GDC-P_C"/>
</dbReference>
<evidence type="ECO:0000259" key="9">
    <source>
        <dbReference type="Pfam" id="PF21478"/>
    </source>
</evidence>
<evidence type="ECO:0000256" key="5">
    <source>
        <dbReference type="ARBA" id="ARBA00049026"/>
    </source>
</evidence>
<dbReference type="GO" id="GO:0005960">
    <property type="term" value="C:glycine cleavage complex"/>
    <property type="evidence" value="ECO:0007669"/>
    <property type="project" value="TreeGrafter"/>
</dbReference>
<dbReference type="PANTHER" id="PTHR11773:SF1">
    <property type="entry name" value="GLYCINE DEHYDROGENASE (DECARBOXYLATING), MITOCHONDRIAL"/>
    <property type="match status" value="1"/>
</dbReference>
<gene>
    <name evidence="11 12 13" type="primary">LOC115214945</name>
</gene>
<comment type="subcellular location">
    <subcellularLocation>
        <location evidence="7">Mitochondrion</location>
    </subcellularLocation>
</comment>
<dbReference type="GO" id="GO:0019464">
    <property type="term" value="P:glycine decarboxylation via glycine cleavage system"/>
    <property type="evidence" value="ECO:0007669"/>
    <property type="project" value="TreeGrafter"/>
</dbReference>
<evidence type="ECO:0000256" key="3">
    <source>
        <dbReference type="ARBA" id="ARBA00022898"/>
    </source>
</evidence>
<feature type="domain" description="Glycine cleavage system P-protein N-terminal" evidence="8">
    <location>
        <begin position="506"/>
        <end position="790"/>
    </location>
</feature>
<dbReference type="Pfam" id="PF21478">
    <property type="entry name" value="GcvP2_C"/>
    <property type="match status" value="1"/>
</dbReference>
<dbReference type="FunFam" id="3.40.640.10:FF:000007">
    <property type="entry name" value="glycine dehydrogenase (Decarboxylating), mitochondrial"/>
    <property type="match status" value="1"/>
</dbReference>
<evidence type="ECO:0000256" key="6">
    <source>
        <dbReference type="PIRSR" id="PIRSR603437-50"/>
    </source>
</evidence>
<dbReference type="RefSeq" id="XP_029639891.2">
    <property type="nucleotide sequence ID" value="XM_029784031.2"/>
</dbReference>
<dbReference type="InterPro" id="IPR015421">
    <property type="entry name" value="PyrdxlP-dep_Trfase_major"/>
</dbReference>
<dbReference type="GO" id="GO:0030170">
    <property type="term" value="F:pyridoxal phosphate binding"/>
    <property type="evidence" value="ECO:0007669"/>
    <property type="project" value="TreeGrafter"/>
</dbReference>
<feature type="modified residue" description="N6-(pyridoxal phosphate)lysine" evidence="6">
    <location>
        <position position="761"/>
    </location>
</feature>
<feature type="domain" description="Glycine dehydrogenase C-terminal" evidence="9">
    <location>
        <begin position="838"/>
        <end position="898"/>
    </location>
</feature>
<evidence type="ECO:0000256" key="2">
    <source>
        <dbReference type="ARBA" id="ARBA00010756"/>
    </source>
</evidence>
<dbReference type="NCBIfam" id="TIGR00461">
    <property type="entry name" value="gcvP"/>
    <property type="match status" value="1"/>
</dbReference>
<dbReference type="InterPro" id="IPR015422">
    <property type="entry name" value="PyrdxlP-dep_Trfase_small"/>
</dbReference>
<dbReference type="AlphaFoldDB" id="A0A6P7SPT8"/>
<comment type="subunit">
    <text evidence="7">The glycine cleavage system is composed of four proteins: P, T, L and H.</text>
</comment>
<dbReference type="GO" id="GO:0004375">
    <property type="term" value="F:glycine dehydrogenase (decarboxylating) activity"/>
    <property type="evidence" value="ECO:0007669"/>
    <property type="project" value="UniProtKB-UniRule"/>
</dbReference>
<dbReference type="CDD" id="cd00613">
    <property type="entry name" value="GDC-P"/>
    <property type="match status" value="1"/>
</dbReference>
<evidence type="ECO:0000313" key="10">
    <source>
        <dbReference type="Proteomes" id="UP000515154"/>
    </source>
</evidence>
<dbReference type="InterPro" id="IPR049315">
    <property type="entry name" value="GDC-P_N"/>
</dbReference>
<keyword evidence="4 7" id="KW-0560">Oxidoreductase</keyword>
<proteinExistence type="inferred from homology"/>
<comment type="cofactor">
    <cofactor evidence="1 6 7">
        <name>pyridoxal 5'-phosphate</name>
        <dbReference type="ChEBI" id="CHEBI:597326"/>
    </cofactor>
</comment>
<keyword evidence="3 6" id="KW-0663">Pyridoxal phosphate</keyword>
<comment type="function">
    <text evidence="7">The glycine cleavage system catalyzes the degradation of glycine.</text>
</comment>
<reference evidence="11 12" key="1">
    <citation type="submission" date="2025-08" db="UniProtKB">
        <authorList>
            <consortium name="RefSeq"/>
        </authorList>
    </citation>
    <scope>IDENTIFICATION</scope>
</reference>
<dbReference type="GO" id="GO:0016594">
    <property type="term" value="F:glycine binding"/>
    <property type="evidence" value="ECO:0007669"/>
    <property type="project" value="TreeGrafter"/>
</dbReference>
<evidence type="ECO:0000256" key="4">
    <source>
        <dbReference type="ARBA" id="ARBA00023002"/>
    </source>
</evidence>
<dbReference type="SUPFAM" id="SSF53383">
    <property type="entry name" value="PLP-dependent transferases"/>
    <property type="match status" value="2"/>
</dbReference>
<evidence type="ECO:0000256" key="7">
    <source>
        <dbReference type="RuleBase" id="RU364056"/>
    </source>
</evidence>
<keyword evidence="10" id="KW-1185">Reference proteome</keyword>
<dbReference type="KEGG" id="osn:115214945"/>
<dbReference type="GO" id="GO:0005739">
    <property type="term" value="C:mitochondrion"/>
    <property type="evidence" value="ECO:0007669"/>
    <property type="project" value="UniProtKB-SubCell"/>
</dbReference>
<keyword evidence="7" id="KW-0809">Transit peptide</keyword>
<dbReference type="PANTHER" id="PTHR11773">
    <property type="entry name" value="GLYCINE DEHYDROGENASE, DECARBOXYLATING"/>
    <property type="match status" value="1"/>
</dbReference>
<evidence type="ECO:0000256" key="1">
    <source>
        <dbReference type="ARBA" id="ARBA00001933"/>
    </source>
</evidence>
<dbReference type="Gene3D" id="3.40.640.10">
    <property type="entry name" value="Type I PLP-dependent aspartate aminotransferase-like (Major domain)"/>
    <property type="match status" value="2"/>
</dbReference>
<comment type="catalytic activity">
    <reaction evidence="5 7">
        <text>N(6)-[(R)-lipoyl]-L-lysyl-[glycine-cleavage complex H protein] + glycine + H(+) = N(6)-[(R)-S(8)-aminomethyldihydrolipoyl]-L-lysyl-[glycine-cleavage complex H protein] + CO2</text>
        <dbReference type="Rhea" id="RHEA:24304"/>
        <dbReference type="Rhea" id="RHEA-COMP:10494"/>
        <dbReference type="Rhea" id="RHEA-COMP:10495"/>
        <dbReference type="ChEBI" id="CHEBI:15378"/>
        <dbReference type="ChEBI" id="CHEBI:16526"/>
        <dbReference type="ChEBI" id="CHEBI:57305"/>
        <dbReference type="ChEBI" id="CHEBI:83099"/>
        <dbReference type="ChEBI" id="CHEBI:83143"/>
        <dbReference type="EC" id="1.4.4.2"/>
    </reaction>
</comment>
<protein>
    <recommendedName>
        <fullName evidence="7">Glycine cleavage system P protein</fullName>
        <ecNumber evidence="7">1.4.4.2</ecNumber>
    </recommendedName>
</protein>
<organism evidence="10 11">
    <name type="scientific">Octopus sinensis</name>
    <name type="common">East Asian common octopus</name>
    <dbReference type="NCBI Taxonomy" id="2607531"/>
    <lineage>
        <taxon>Eukaryota</taxon>
        <taxon>Metazoa</taxon>
        <taxon>Spiralia</taxon>
        <taxon>Lophotrochozoa</taxon>
        <taxon>Mollusca</taxon>
        <taxon>Cephalopoda</taxon>
        <taxon>Coleoidea</taxon>
        <taxon>Octopodiformes</taxon>
        <taxon>Octopoda</taxon>
        <taxon>Incirrata</taxon>
        <taxon>Octopodidae</taxon>
        <taxon>Octopus</taxon>
    </lineage>
</organism>
<dbReference type="Proteomes" id="UP000515154">
    <property type="component" value="Linkage group LG8"/>
</dbReference>
<evidence type="ECO:0000313" key="13">
    <source>
        <dbReference type="RefSeq" id="XP_036361296.1"/>
    </source>
</evidence>
<evidence type="ECO:0000259" key="8">
    <source>
        <dbReference type="Pfam" id="PF02347"/>
    </source>
</evidence>